<comment type="caution">
    <text evidence="1">The sequence shown here is derived from an EMBL/GenBank/DDBJ whole genome shotgun (WGS) entry which is preliminary data.</text>
</comment>
<keyword evidence="2" id="KW-1185">Reference proteome</keyword>
<sequence>MENLHFSAGSYLQYFETKSFYRSRNHATVLGSRKEHDQYGCTEAPADQFCPRRCQCNGFITTAGVFPSVPGAAHCRPDRDLWDPQDLAELRVISMEQRVVLTSHRYVDTKTSESAVTSGRSCFRVTGEPSMDKIITASILYHRTIYIHFLSVFP</sequence>
<dbReference type="EMBL" id="CAUEEQ010006902">
    <property type="protein sequence ID" value="CAJ0930633.1"/>
    <property type="molecule type" value="Genomic_DNA"/>
</dbReference>
<organism evidence="1 2">
    <name type="scientific">Ranitomeya imitator</name>
    <name type="common">mimic poison frog</name>
    <dbReference type="NCBI Taxonomy" id="111125"/>
    <lineage>
        <taxon>Eukaryota</taxon>
        <taxon>Metazoa</taxon>
        <taxon>Chordata</taxon>
        <taxon>Craniata</taxon>
        <taxon>Vertebrata</taxon>
        <taxon>Euteleostomi</taxon>
        <taxon>Amphibia</taxon>
        <taxon>Batrachia</taxon>
        <taxon>Anura</taxon>
        <taxon>Neobatrachia</taxon>
        <taxon>Hyloidea</taxon>
        <taxon>Dendrobatidae</taxon>
        <taxon>Dendrobatinae</taxon>
        <taxon>Ranitomeya</taxon>
    </lineage>
</organism>
<name>A0ABN9L172_9NEOB</name>
<evidence type="ECO:0000313" key="2">
    <source>
        <dbReference type="Proteomes" id="UP001176940"/>
    </source>
</evidence>
<gene>
    <name evidence="1" type="ORF">RIMI_LOCUS4332508</name>
</gene>
<dbReference type="Proteomes" id="UP001176940">
    <property type="component" value="Unassembled WGS sequence"/>
</dbReference>
<reference evidence="1" key="1">
    <citation type="submission" date="2023-07" db="EMBL/GenBank/DDBJ databases">
        <authorList>
            <person name="Stuckert A."/>
        </authorList>
    </citation>
    <scope>NUCLEOTIDE SEQUENCE</scope>
</reference>
<proteinExistence type="predicted"/>
<evidence type="ECO:0000313" key="1">
    <source>
        <dbReference type="EMBL" id="CAJ0930633.1"/>
    </source>
</evidence>
<accession>A0ABN9L172</accession>
<protein>
    <submittedName>
        <fullName evidence="1">Uncharacterized protein</fullName>
    </submittedName>
</protein>